<feature type="domain" description="Helicase C-terminal" evidence="7">
    <location>
        <begin position="231"/>
        <end position="404"/>
    </location>
</feature>
<dbReference type="SMART" id="SM00487">
    <property type="entry name" value="DEXDc"/>
    <property type="match status" value="1"/>
</dbReference>
<dbReference type="SMART" id="SM00490">
    <property type="entry name" value="HELICc"/>
    <property type="match status" value="1"/>
</dbReference>
<protein>
    <submittedName>
        <fullName evidence="8">ATP-dependent helicase HrpB</fullName>
    </submittedName>
</protein>
<evidence type="ECO:0000256" key="3">
    <source>
        <dbReference type="ARBA" id="ARBA00022806"/>
    </source>
</evidence>
<dbReference type="InterPro" id="IPR014001">
    <property type="entry name" value="Helicase_ATP-bd"/>
</dbReference>
<dbReference type="Pfam" id="PF08482">
    <property type="entry name" value="HrpB_C"/>
    <property type="match status" value="1"/>
</dbReference>
<dbReference type="InterPro" id="IPR011545">
    <property type="entry name" value="DEAD/DEAH_box_helicase_dom"/>
</dbReference>
<evidence type="ECO:0000256" key="1">
    <source>
        <dbReference type="ARBA" id="ARBA00022741"/>
    </source>
</evidence>
<dbReference type="EMBL" id="WOTB01000024">
    <property type="protein sequence ID" value="NHN86018.1"/>
    <property type="molecule type" value="Genomic_DNA"/>
</dbReference>
<comment type="caution">
    <text evidence="8">The sequence shown here is derived from an EMBL/GenBank/DDBJ whole genome shotgun (WGS) entry which is preliminary data.</text>
</comment>
<dbReference type="GO" id="GO:0004386">
    <property type="term" value="F:helicase activity"/>
    <property type="evidence" value="ECO:0007669"/>
    <property type="project" value="UniProtKB-KW"/>
</dbReference>
<keyword evidence="9" id="KW-1185">Reference proteome</keyword>
<dbReference type="SUPFAM" id="SSF52540">
    <property type="entry name" value="P-loop containing nucleoside triphosphate hydrolases"/>
    <property type="match status" value="1"/>
</dbReference>
<accession>A0ABX0JRC8</accession>
<evidence type="ECO:0000259" key="6">
    <source>
        <dbReference type="PROSITE" id="PS51192"/>
    </source>
</evidence>
<dbReference type="InterPro" id="IPR013689">
    <property type="entry name" value="RNA_helicase_ATP-dep_HrpB_C"/>
</dbReference>
<gene>
    <name evidence="8" type="primary">hrpB</name>
    <name evidence="8" type="ORF">GOB93_15410</name>
</gene>
<dbReference type="Gene3D" id="3.40.50.300">
    <property type="entry name" value="P-loop containing nucleotide triphosphate hydrolases"/>
    <property type="match status" value="2"/>
</dbReference>
<dbReference type="InterPro" id="IPR027417">
    <property type="entry name" value="P-loop_NTPase"/>
</dbReference>
<sequence>MTSSSFPDPAAALATLLSAPSLSALGDDLPVRDCLPALAATLDQTPNAVLVAPPGAGKTTLVPLMLLQSGWRGETGRIIMLEPRRLAARAAAQRMASLLGEPTGQTVGFRTRLESAVSQATRIEVVTEGLFLRRLLSDPMLDDVACVIFDEIHERSLDADLALAFSLDLQQALRPDLRLLAMSATADTKTLCDLMQAPVVESPGRQFPVTVRHAKRDLTSARDLPQAASLAIRDALAETEGDILVFLPGTGEIRRTAQLLDGVPALVLPLHGELPPGEQARVLTPEAGGRRRVILSTSIAETSLTVPGVRTVIDGGFRRAPRFDPGAGLARLETMRISRAAATQRSGRAGREAPGLGIRLWTEATGRGLAPHDRPEIFDADLSGFVLSTSLWRDAMGGEETALRFADAPPAGGLAAARDLLTLLGALSADGRPTEAGRRMAALGTHPRLAAMLLAARNEREAALAADLAALLEERDPLRPRMGGARGGPPPVPPADISLRLDLIAGGDHADADRGALARIRQASAQFRRRLRLPQGLAASGDVAALIAAGFPDRIAQGRGEAGSFRLSGGGSARIGRADRLADQRLLAVASLFLRKSAEIRLAAPLNPDTLPDALLARATEQVETALDPVSGAVMARRRLRIGALVLRDRTETVKNEDAAGLLLAQAAAALQTALTWTDAARQFQARVALVRQALGRDDLPDLSDEALAASAETWLSPWLAGLTTLAALKELDLQAILRARFSHADLVMLDRELPTELKLKGGRIRVDYTEPVPVAAARAQVFYGTTETPRLAGGRVPLRLALLSPAGRPQALTADLAAFWTGGWPDMRRDMRGRYLRHDWPENPAIAEPPPPRGENGGGSRSRAKR</sequence>
<dbReference type="CDD" id="cd17990">
    <property type="entry name" value="DEXHc_HrpB"/>
    <property type="match status" value="1"/>
</dbReference>
<organism evidence="8 9">
    <name type="scientific">Acetobacter musti</name>
    <dbReference type="NCBI Taxonomy" id="864732"/>
    <lineage>
        <taxon>Bacteria</taxon>
        <taxon>Pseudomonadati</taxon>
        <taxon>Pseudomonadota</taxon>
        <taxon>Alphaproteobacteria</taxon>
        <taxon>Acetobacterales</taxon>
        <taxon>Acetobacteraceae</taxon>
        <taxon>Acetobacter</taxon>
    </lineage>
</organism>
<evidence type="ECO:0000256" key="5">
    <source>
        <dbReference type="SAM" id="MobiDB-lite"/>
    </source>
</evidence>
<evidence type="ECO:0000313" key="9">
    <source>
        <dbReference type="Proteomes" id="UP000635278"/>
    </source>
</evidence>
<dbReference type="InterPro" id="IPR010225">
    <property type="entry name" value="HrpB"/>
</dbReference>
<dbReference type="PIRSF" id="PIRSF005496">
    <property type="entry name" value="ATP_hel_hrpB"/>
    <property type="match status" value="1"/>
</dbReference>
<dbReference type="InterPro" id="IPR049614">
    <property type="entry name" value="HrpB_DEXH"/>
</dbReference>
<evidence type="ECO:0000256" key="2">
    <source>
        <dbReference type="ARBA" id="ARBA00022801"/>
    </source>
</evidence>
<feature type="domain" description="Helicase ATP-binding" evidence="6">
    <location>
        <begin position="39"/>
        <end position="204"/>
    </location>
</feature>
<dbReference type="InterPro" id="IPR002464">
    <property type="entry name" value="DNA/RNA_helicase_DEAH_CS"/>
</dbReference>
<dbReference type="PROSITE" id="PS51194">
    <property type="entry name" value="HELICASE_CTER"/>
    <property type="match status" value="1"/>
</dbReference>
<evidence type="ECO:0000313" key="8">
    <source>
        <dbReference type="EMBL" id="NHN86018.1"/>
    </source>
</evidence>
<dbReference type="PROSITE" id="PS51192">
    <property type="entry name" value="HELICASE_ATP_BIND_1"/>
    <property type="match status" value="1"/>
</dbReference>
<dbReference type="NCBIfam" id="TIGR01970">
    <property type="entry name" value="DEAH_box_HrpB"/>
    <property type="match status" value="1"/>
</dbReference>
<keyword evidence="4" id="KW-0067">ATP-binding</keyword>
<proteinExistence type="predicted"/>
<feature type="region of interest" description="Disordered" evidence="5">
    <location>
        <begin position="842"/>
        <end position="867"/>
    </location>
</feature>
<reference evidence="8 9" key="1">
    <citation type="journal article" date="2020" name="Int. J. Syst. Evol. Microbiol.">
        <title>Novel acetic acid bacteria from cider fermentations: Acetobacter conturbans sp. nov. and Acetobacter fallax sp. nov.</title>
        <authorList>
            <person name="Sombolestani A.S."/>
            <person name="Cleenwerck I."/>
            <person name="Cnockaert M."/>
            <person name="Borremans W."/>
            <person name="Wieme A.D."/>
            <person name="De Vuyst L."/>
            <person name="Vandamme P."/>
        </authorList>
    </citation>
    <scope>NUCLEOTIDE SEQUENCE [LARGE SCALE GENOMIC DNA]</scope>
    <source>
        <strain evidence="8 9">LMG 30640</strain>
    </source>
</reference>
<dbReference type="Gene3D" id="1.20.120.1080">
    <property type="match status" value="1"/>
</dbReference>
<dbReference type="Pfam" id="PF00270">
    <property type="entry name" value="DEAD"/>
    <property type="match status" value="1"/>
</dbReference>
<name>A0ABX0JRC8_9PROT</name>
<keyword evidence="2" id="KW-0378">Hydrolase</keyword>
<dbReference type="InterPro" id="IPR001650">
    <property type="entry name" value="Helicase_C-like"/>
</dbReference>
<dbReference type="InterPro" id="IPR007502">
    <property type="entry name" value="Helicase-assoc_dom"/>
</dbReference>
<evidence type="ECO:0000259" key="7">
    <source>
        <dbReference type="PROSITE" id="PS51194"/>
    </source>
</evidence>
<dbReference type="PROSITE" id="PS00690">
    <property type="entry name" value="DEAH_ATP_HELICASE"/>
    <property type="match status" value="1"/>
</dbReference>
<keyword evidence="1" id="KW-0547">Nucleotide-binding</keyword>
<keyword evidence="3 8" id="KW-0347">Helicase</keyword>
<dbReference type="Proteomes" id="UP000635278">
    <property type="component" value="Unassembled WGS sequence"/>
</dbReference>
<dbReference type="SMART" id="SM00847">
    <property type="entry name" value="HA2"/>
    <property type="match status" value="1"/>
</dbReference>
<dbReference type="CDD" id="cd18791">
    <property type="entry name" value="SF2_C_RHA"/>
    <property type="match status" value="1"/>
</dbReference>
<dbReference type="Pfam" id="PF00271">
    <property type="entry name" value="Helicase_C"/>
    <property type="match status" value="1"/>
</dbReference>
<dbReference type="RefSeq" id="WP_173584423.1">
    <property type="nucleotide sequence ID" value="NZ_WOTB01000024.1"/>
</dbReference>
<evidence type="ECO:0000256" key="4">
    <source>
        <dbReference type="ARBA" id="ARBA00022840"/>
    </source>
</evidence>
<dbReference type="PANTHER" id="PTHR43519:SF1">
    <property type="entry name" value="ATP-DEPENDENT RNA HELICASE HRPB"/>
    <property type="match status" value="1"/>
</dbReference>
<dbReference type="PANTHER" id="PTHR43519">
    <property type="entry name" value="ATP-DEPENDENT RNA HELICASE HRPB"/>
    <property type="match status" value="1"/>
</dbReference>